<dbReference type="Pfam" id="PF01960">
    <property type="entry name" value="ArgJ"/>
    <property type="match status" value="1"/>
</dbReference>
<dbReference type="Gene3D" id="3.60.70.12">
    <property type="entry name" value="L-amino peptidase D-ALA esterase/amidase"/>
    <property type="match status" value="1"/>
</dbReference>
<evidence type="ECO:0000256" key="9">
    <source>
        <dbReference type="HAMAP-Rule" id="MF_01106"/>
    </source>
</evidence>
<comment type="subcellular location">
    <subcellularLocation>
        <location evidence="9">Cytoplasm</location>
    </subcellularLocation>
</comment>
<dbReference type="AlphaFoldDB" id="A0A1H7MLL6"/>
<dbReference type="GO" id="GO:0004042">
    <property type="term" value="F:L-glutamate N-acetyltransferase activity"/>
    <property type="evidence" value="ECO:0007669"/>
    <property type="project" value="UniProtKB-UniRule"/>
</dbReference>
<feature type="binding site" evidence="9">
    <location>
        <position position="186"/>
    </location>
    <ligand>
        <name>substrate</name>
    </ligand>
</feature>
<dbReference type="GO" id="GO:0004358">
    <property type="term" value="F:L-glutamate N-acetyltransferase activity, acting on acetyl-L-ornithine as donor"/>
    <property type="evidence" value="ECO:0007669"/>
    <property type="project" value="UniProtKB-UniRule"/>
</dbReference>
<dbReference type="UniPathway" id="UPA00068">
    <property type="reaction ID" value="UER00106"/>
</dbReference>
<feature type="chain" id="PRO_5023252545" description="Arginine biosynthesis bifunctional protein ArgJ beta chain" evidence="9">
    <location>
        <begin position="197"/>
        <end position="416"/>
    </location>
</feature>
<dbReference type="CDD" id="cd02152">
    <property type="entry name" value="OAT"/>
    <property type="match status" value="1"/>
</dbReference>
<dbReference type="EC" id="2.3.1.1" evidence="9"/>
<dbReference type="GO" id="GO:0005737">
    <property type="term" value="C:cytoplasm"/>
    <property type="evidence" value="ECO:0007669"/>
    <property type="project" value="UniProtKB-SubCell"/>
</dbReference>
<organism evidence="10 11">
    <name type="scientific">Alkalibacterium pelagium</name>
    <dbReference type="NCBI Taxonomy" id="426702"/>
    <lineage>
        <taxon>Bacteria</taxon>
        <taxon>Bacillati</taxon>
        <taxon>Bacillota</taxon>
        <taxon>Bacilli</taxon>
        <taxon>Lactobacillales</taxon>
        <taxon>Carnobacteriaceae</taxon>
        <taxon>Alkalibacterium</taxon>
    </lineage>
</organism>
<feature type="active site" description="Nucleophile" evidence="9">
    <location>
        <position position="197"/>
    </location>
</feature>
<dbReference type="HAMAP" id="MF_01106">
    <property type="entry name" value="ArgJ"/>
    <property type="match status" value="1"/>
</dbReference>
<dbReference type="FunFam" id="3.60.70.12:FF:000001">
    <property type="entry name" value="Arginine biosynthesis bifunctional protein ArgJ, chloroplastic"/>
    <property type="match status" value="1"/>
</dbReference>
<feature type="site" description="Involved in the stabilization of negative charge on the oxyanion by the formation of the oxyanion hole" evidence="9">
    <location>
        <position position="124"/>
    </location>
</feature>
<comment type="catalytic activity">
    <reaction evidence="9">
        <text>N(2)-acetyl-L-ornithine + L-glutamate = N-acetyl-L-glutamate + L-ornithine</text>
        <dbReference type="Rhea" id="RHEA:15349"/>
        <dbReference type="ChEBI" id="CHEBI:29985"/>
        <dbReference type="ChEBI" id="CHEBI:44337"/>
        <dbReference type="ChEBI" id="CHEBI:46911"/>
        <dbReference type="ChEBI" id="CHEBI:57805"/>
        <dbReference type="EC" id="2.3.1.35"/>
    </reaction>
</comment>
<keyword evidence="8 9" id="KW-0012">Acyltransferase</keyword>
<dbReference type="InterPro" id="IPR002813">
    <property type="entry name" value="Arg_biosynth_ArgJ"/>
</dbReference>
<dbReference type="Proteomes" id="UP000199081">
    <property type="component" value="Unassembled WGS sequence"/>
</dbReference>
<dbReference type="InterPro" id="IPR016117">
    <property type="entry name" value="ArgJ-like_dom_sf"/>
</dbReference>
<gene>
    <name evidence="9" type="primary">argJ</name>
    <name evidence="10" type="ORF">SAMN04488099_11218</name>
</gene>
<keyword evidence="3 9" id="KW-0055">Arginine biosynthesis</keyword>
<evidence type="ECO:0000256" key="3">
    <source>
        <dbReference type="ARBA" id="ARBA00022571"/>
    </source>
</evidence>
<dbReference type="OrthoDB" id="9804242at2"/>
<feature type="site" description="Involved in the stabilization of negative charge on the oxyanion by the formation of the oxyanion hole" evidence="9">
    <location>
        <position position="123"/>
    </location>
</feature>
<feature type="site" description="Cleavage; by autolysis" evidence="9">
    <location>
        <begin position="196"/>
        <end position="197"/>
    </location>
</feature>
<feature type="binding site" evidence="9">
    <location>
        <position position="416"/>
    </location>
    <ligand>
        <name>substrate</name>
    </ligand>
</feature>
<comment type="subunit">
    <text evidence="2 9">Heterotetramer of two alpha and two beta chains.</text>
</comment>
<evidence type="ECO:0000256" key="6">
    <source>
        <dbReference type="ARBA" id="ARBA00022813"/>
    </source>
</evidence>
<comment type="catalytic activity">
    <reaction evidence="9">
        <text>L-glutamate + acetyl-CoA = N-acetyl-L-glutamate + CoA + H(+)</text>
        <dbReference type="Rhea" id="RHEA:24292"/>
        <dbReference type="ChEBI" id="CHEBI:15378"/>
        <dbReference type="ChEBI" id="CHEBI:29985"/>
        <dbReference type="ChEBI" id="CHEBI:44337"/>
        <dbReference type="ChEBI" id="CHEBI:57287"/>
        <dbReference type="ChEBI" id="CHEBI:57288"/>
        <dbReference type="EC" id="2.3.1.1"/>
    </reaction>
</comment>
<keyword evidence="11" id="KW-1185">Reference proteome</keyword>
<evidence type="ECO:0000256" key="1">
    <source>
        <dbReference type="ARBA" id="ARBA00006774"/>
    </source>
</evidence>
<dbReference type="NCBIfam" id="TIGR00120">
    <property type="entry name" value="ArgJ"/>
    <property type="match status" value="1"/>
</dbReference>
<sequence>MKTSIKEKQDKQLKQISGNVCAAKGFSASGIHAGFKKKRKDLALIYSQTPAATASVYTQNKVKGAPLEITKLHSLNGTAQALICNSGNANTCNANGLEIASQTCALVAEALNISETDVLVASTGVIGQPLSIDPFVSGMSDLVDQLQDETGNDAAEAILTTDTGIKESTVAFELDGKPVHLGGISKGSGMIHPNMATMLGFITTDAAIEPDYLNQVLKDVVSETFNMISVDGDTSTNDMVTVLANGQAGNKPIDSDTDPDYHVFKQALHTVCKDLAVAIADDGEGAGTLITCNVLDAGNEQQAKLLAKQIISSNLVKAAVYGRDANVGRLLCALGYSGAELAYEQIDIYLRDESYKSVCVCEEGAILPFDEDKAYDILGTEKLFIDIYLYEGKSKATAWGCDLTHDYVTINSAYRS</sequence>
<dbReference type="STRING" id="426702.SAMN04488099_11218"/>
<dbReference type="SUPFAM" id="SSF56266">
    <property type="entry name" value="DmpA/ArgJ-like"/>
    <property type="match status" value="1"/>
</dbReference>
<feature type="binding site" evidence="9">
    <location>
        <position position="197"/>
    </location>
    <ligand>
        <name>substrate</name>
    </ligand>
</feature>
<accession>A0A1H7MLL6</accession>
<keyword evidence="4 9" id="KW-0028">Amino-acid biosynthesis</keyword>
<proteinExistence type="inferred from homology"/>
<feature type="binding site" evidence="9">
    <location>
        <position position="160"/>
    </location>
    <ligand>
        <name>substrate</name>
    </ligand>
</feature>
<dbReference type="RefSeq" id="WP_091482063.1">
    <property type="nucleotide sequence ID" value="NZ_BJYC01000014.1"/>
</dbReference>
<evidence type="ECO:0000256" key="5">
    <source>
        <dbReference type="ARBA" id="ARBA00022679"/>
    </source>
</evidence>
<comment type="pathway">
    <text evidence="9">Amino-acid biosynthesis; L-arginine biosynthesis; N(2)-acetyl-L-ornithine from L-glutamate: step 1/4.</text>
</comment>
<evidence type="ECO:0000256" key="4">
    <source>
        <dbReference type="ARBA" id="ARBA00022605"/>
    </source>
</evidence>
<evidence type="ECO:0000256" key="7">
    <source>
        <dbReference type="ARBA" id="ARBA00023268"/>
    </source>
</evidence>
<dbReference type="NCBIfam" id="NF003802">
    <property type="entry name" value="PRK05388.1"/>
    <property type="match status" value="1"/>
</dbReference>
<name>A0A1H7MLL6_9LACT</name>
<feature type="binding site" evidence="9">
    <location>
        <position position="284"/>
    </location>
    <ligand>
        <name>substrate</name>
    </ligand>
</feature>
<comment type="function">
    <text evidence="9">Catalyzes two activities which are involved in the cyclic version of arginine biosynthesis: the synthesis of N-acetylglutamate from glutamate and acetyl-CoA as the acetyl donor, and of ornithine by transacetylation between N(2)-acetylornithine and glutamate.</text>
</comment>
<feature type="chain" id="PRO_5023252546" description="Arginine biosynthesis bifunctional protein ArgJ alpha chain" evidence="9">
    <location>
        <begin position="1"/>
        <end position="196"/>
    </location>
</feature>
<dbReference type="EMBL" id="FNZU01000012">
    <property type="protein sequence ID" value="SEL11969.1"/>
    <property type="molecule type" value="Genomic_DNA"/>
</dbReference>
<keyword evidence="9" id="KW-0963">Cytoplasm</keyword>
<comment type="similarity">
    <text evidence="1 9">Belongs to the ArgJ family.</text>
</comment>
<dbReference type="PANTHER" id="PTHR23100">
    <property type="entry name" value="ARGININE BIOSYNTHESIS BIFUNCTIONAL PROTEIN ARGJ"/>
    <property type="match status" value="1"/>
</dbReference>
<protein>
    <recommendedName>
        <fullName evidence="9">Arginine biosynthesis bifunctional protein ArgJ</fullName>
    </recommendedName>
    <domain>
        <recommendedName>
            <fullName evidence="9">Glutamate N-acetyltransferase</fullName>
            <ecNumber evidence="9">2.3.1.35</ecNumber>
        </recommendedName>
        <alternativeName>
            <fullName evidence="9">Ornithine acetyltransferase</fullName>
            <shortName evidence="9">OATase</shortName>
        </alternativeName>
        <alternativeName>
            <fullName evidence="9">Ornithine transacetylase</fullName>
        </alternativeName>
    </domain>
    <domain>
        <recommendedName>
            <fullName evidence="9">Amino-acid acetyltransferase</fullName>
            <ecNumber evidence="9">2.3.1.1</ecNumber>
        </recommendedName>
        <alternativeName>
            <fullName evidence="9">N-acetylglutamate synthase</fullName>
            <shortName evidence="9">AGSase</shortName>
        </alternativeName>
    </domain>
    <component>
        <recommendedName>
            <fullName evidence="9">Arginine biosynthesis bifunctional protein ArgJ alpha chain</fullName>
        </recommendedName>
    </component>
    <component>
        <recommendedName>
            <fullName evidence="9">Arginine biosynthesis bifunctional protein ArgJ beta chain</fullName>
        </recommendedName>
    </component>
</protein>
<evidence type="ECO:0000313" key="10">
    <source>
        <dbReference type="EMBL" id="SEL11969.1"/>
    </source>
</evidence>
<feature type="binding site" evidence="9">
    <location>
        <position position="411"/>
    </location>
    <ligand>
        <name>substrate</name>
    </ligand>
</feature>
<dbReference type="Gene3D" id="3.10.20.340">
    <property type="entry name" value="ArgJ beta chain, C-terminal domain"/>
    <property type="match status" value="1"/>
</dbReference>
<dbReference type="EC" id="2.3.1.35" evidence="9"/>
<dbReference type="InterPro" id="IPR042195">
    <property type="entry name" value="ArgJ_beta_C"/>
</dbReference>
<keyword evidence="5 9" id="KW-0808">Transferase</keyword>
<keyword evidence="6 9" id="KW-0068">Autocatalytic cleavage</keyword>
<keyword evidence="7 9" id="KW-0511">Multifunctional enzyme</keyword>
<reference evidence="11" key="1">
    <citation type="submission" date="2016-10" db="EMBL/GenBank/DDBJ databases">
        <authorList>
            <person name="Varghese N."/>
            <person name="Submissions S."/>
        </authorList>
    </citation>
    <scope>NUCLEOTIDE SEQUENCE [LARGE SCALE GENOMIC DNA]</scope>
    <source>
        <strain evidence="11">DSM 19183</strain>
    </source>
</reference>
<evidence type="ECO:0000256" key="8">
    <source>
        <dbReference type="ARBA" id="ARBA00023315"/>
    </source>
</evidence>
<comment type="pathway">
    <text evidence="9">Amino-acid biosynthesis; L-arginine biosynthesis; L-ornithine and N-acetyl-L-glutamate from L-glutamate and N(2)-acetyl-L-ornithine (cyclic): step 1/1.</text>
</comment>
<evidence type="ECO:0000256" key="2">
    <source>
        <dbReference type="ARBA" id="ARBA00011475"/>
    </source>
</evidence>
<dbReference type="GO" id="GO:0006526">
    <property type="term" value="P:L-arginine biosynthetic process"/>
    <property type="evidence" value="ECO:0007669"/>
    <property type="project" value="UniProtKB-UniRule"/>
</dbReference>
<evidence type="ECO:0000313" key="11">
    <source>
        <dbReference type="Proteomes" id="UP000199081"/>
    </source>
</evidence>
<dbReference type="GO" id="GO:0006592">
    <property type="term" value="P:ornithine biosynthetic process"/>
    <property type="evidence" value="ECO:0007669"/>
    <property type="project" value="TreeGrafter"/>
</dbReference>
<dbReference type="PANTHER" id="PTHR23100:SF0">
    <property type="entry name" value="ARGININE BIOSYNTHESIS BIFUNCTIONAL PROTEIN ARGJ, MITOCHONDRIAL"/>
    <property type="match status" value="1"/>
</dbReference>